<protein>
    <recommendedName>
        <fullName evidence="2">PTM/DIR17-like Tudor domain-containing protein</fullName>
    </recommendedName>
</protein>
<feature type="domain" description="PTM/DIR17-like Tudor" evidence="2">
    <location>
        <begin position="526"/>
        <end position="573"/>
    </location>
</feature>
<feature type="compositionally biased region" description="Low complexity" evidence="1">
    <location>
        <begin position="375"/>
        <end position="390"/>
    </location>
</feature>
<evidence type="ECO:0000256" key="1">
    <source>
        <dbReference type="SAM" id="MobiDB-lite"/>
    </source>
</evidence>
<dbReference type="CDD" id="cd20401">
    <property type="entry name" value="Tudor_AtPTM-like"/>
    <property type="match status" value="2"/>
</dbReference>
<feature type="compositionally biased region" description="Basic and acidic residues" evidence="1">
    <location>
        <begin position="265"/>
        <end position="278"/>
    </location>
</feature>
<dbReference type="AlphaFoldDB" id="A0A9D4ZDP8"/>
<feature type="compositionally biased region" description="Polar residues" evidence="1">
    <location>
        <begin position="459"/>
        <end position="470"/>
    </location>
</feature>
<feature type="compositionally biased region" description="Basic residues" evidence="1">
    <location>
        <begin position="391"/>
        <end position="413"/>
    </location>
</feature>
<dbReference type="EMBL" id="JABFUD020000014">
    <property type="protein sequence ID" value="KAI5070312.1"/>
    <property type="molecule type" value="Genomic_DNA"/>
</dbReference>
<feature type="compositionally biased region" description="Basic residues" evidence="1">
    <location>
        <begin position="487"/>
        <end position="498"/>
    </location>
</feature>
<feature type="compositionally biased region" description="Polar residues" evidence="1">
    <location>
        <begin position="600"/>
        <end position="609"/>
    </location>
</feature>
<feature type="region of interest" description="Disordered" evidence="1">
    <location>
        <begin position="338"/>
        <end position="517"/>
    </location>
</feature>
<feature type="domain" description="PTM/DIR17-like Tudor" evidence="2">
    <location>
        <begin position="288"/>
        <end position="335"/>
    </location>
</feature>
<keyword evidence="4" id="KW-1185">Reference proteome</keyword>
<dbReference type="Pfam" id="PF21743">
    <property type="entry name" value="PTM_DIR17_Tudor"/>
    <property type="match status" value="2"/>
</dbReference>
<reference evidence="3" key="1">
    <citation type="submission" date="2021-01" db="EMBL/GenBank/DDBJ databases">
        <title>Adiantum capillus-veneris genome.</title>
        <authorList>
            <person name="Fang Y."/>
            <person name="Liao Q."/>
        </authorList>
    </citation>
    <scope>NUCLEOTIDE SEQUENCE</scope>
    <source>
        <strain evidence="3">H3</strain>
        <tissue evidence="3">Leaf</tissue>
    </source>
</reference>
<dbReference type="PANTHER" id="PTHR37384:SF1">
    <property type="entry name" value="OS01G0835600 PROTEIN"/>
    <property type="match status" value="1"/>
</dbReference>
<comment type="caution">
    <text evidence="3">The sequence shown here is derived from an EMBL/GenBank/DDBJ whole genome shotgun (WGS) entry which is preliminary data.</text>
</comment>
<dbReference type="OrthoDB" id="168165at2759"/>
<evidence type="ECO:0000259" key="2">
    <source>
        <dbReference type="Pfam" id="PF21743"/>
    </source>
</evidence>
<evidence type="ECO:0000313" key="3">
    <source>
        <dbReference type="EMBL" id="KAI5070312.1"/>
    </source>
</evidence>
<feature type="compositionally biased region" description="Basic and acidic residues" evidence="1">
    <location>
        <begin position="499"/>
        <end position="508"/>
    </location>
</feature>
<dbReference type="Gene3D" id="2.30.30.140">
    <property type="match status" value="1"/>
</dbReference>
<feature type="region of interest" description="Disordered" evidence="1">
    <location>
        <begin position="260"/>
        <end position="285"/>
    </location>
</feature>
<feature type="region of interest" description="Disordered" evidence="1">
    <location>
        <begin position="577"/>
        <end position="609"/>
    </location>
</feature>
<dbReference type="InterPro" id="IPR047365">
    <property type="entry name" value="Tudor_AtPTM-like"/>
</dbReference>
<dbReference type="Proteomes" id="UP000886520">
    <property type="component" value="Chromosome 14"/>
</dbReference>
<dbReference type="PANTHER" id="PTHR37384">
    <property type="entry name" value="OS01G0835600 PROTEIN"/>
    <property type="match status" value="1"/>
</dbReference>
<proteinExistence type="predicted"/>
<name>A0A9D4ZDP8_ADICA</name>
<sequence length="609" mass="64654">MEVHSHGLDTFGVTKETDKVYNPELKDILAPPSSQIPAQEDFTVPPPVDSSDVHVNDDVAKNVGVDSSAAPTTAFSFPPATSDLNNAPDIDFQPFDSVGVGENSEHDINQVGDQDEAFDDMVILENDMVTAANLAGGPDSFQVTDIQIDGFHQAPMSDMYMAPDVAVDATVIEVNVAEVTSEPSGVHDAEASVAVISNVTVVSTAVHKLSVTEATEVTSEGAAADFPASVDDGLAAVPTSDGGEVKVPDATNAAEMVDIAADGDTPQKSKPDGGSHEVTDEEISAMKGQKVVKKFGRKNFQGEVIDFDPETKWFKVIYEDGDDEDLELSEVKEILASARKKRPRAEGDADGSPQKTTKKPKKVGSESTAKKSRSGSKSAAKSPKTPGTKAKGSKSAKKSSASKRAKSPGKLIKRALNSSAFKTPAISEVKEGKGKGKAGTLTPKSTKGGLSKERKSGRVSRSLNMQSPKSANKGKDKAGAENSSSKRVMKSSGVKRKAAKGETSIERSKRSKKTVTEAVDDTDLVGKQVKKDFDGRLYDGVVVKFDKKNQFYKVKYADGDQEDLELHEVEAILVQDLANTDEKDDKPAKLSSLSSLMSAENASGTEKKK</sequence>
<accession>A0A9D4ZDP8</accession>
<gene>
    <name evidence="3" type="ORF">GOP47_0014655</name>
</gene>
<organism evidence="3 4">
    <name type="scientific">Adiantum capillus-veneris</name>
    <name type="common">Maidenhair fern</name>
    <dbReference type="NCBI Taxonomy" id="13818"/>
    <lineage>
        <taxon>Eukaryota</taxon>
        <taxon>Viridiplantae</taxon>
        <taxon>Streptophyta</taxon>
        <taxon>Embryophyta</taxon>
        <taxon>Tracheophyta</taxon>
        <taxon>Polypodiopsida</taxon>
        <taxon>Polypodiidae</taxon>
        <taxon>Polypodiales</taxon>
        <taxon>Pteridineae</taxon>
        <taxon>Pteridaceae</taxon>
        <taxon>Vittarioideae</taxon>
        <taxon>Adiantum</taxon>
    </lineage>
</organism>
<evidence type="ECO:0000313" key="4">
    <source>
        <dbReference type="Proteomes" id="UP000886520"/>
    </source>
</evidence>